<keyword evidence="2" id="KW-1185">Reference proteome</keyword>
<evidence type="ECO:0000313" key="2">
    <source>
        <dbReference type="Proteomes" id="UP001057452"/>
    </source>
</evidence>
<name>A0ACB9XMX8_CHAAC</name>
<dbReference type="EMBL" id="CM043788">
    <property type="protein sequence ID" value="KAI4828678.1"/>
    <property type="molecule type" value="Genomic_DNA"/>
</dbReference>
<accession>A0ACB9XMX8</accession>
<gene>
    <name evidence="1" type="ORF">KUCAC02_022757</name>
</gene>
<comment type="caution">
    <text evidence="1">The sequence shown here is derived from an EMBL/GenBank/DDBJ whole genome shotgun (WGS) entry which is preliminary data.</text>
</comment>
<evidence type="ECO:0000313" key="1">
    <source>
        <dbReference type="EMBL" id="KAI4828678.1"/>
    </source>
</evidence>
<protein>
    <submittedName>
        <fullName evidence="1">Uncharacterized protein</fullName>
    </submittedName>
</protein>
<sequence length="747" mass="86929">MDRERSIFNMTYNDSPWHRKTCPSEDSSVEEEIMEEVQEFANKVEEEVEEDQEFVYSVDEDFEDTLDLHDEEESEIKEMSDLDKTESEIEEILELAEEIESEMEDILDLNDEKQSEINEIANFDDKTESEIEETTISSNREKYSTSSDETEDSERSERYDKSSGLQEALDEERKAKAALEEALMKEKTSTAQHKAALKHEQKEKDALAKALKYEQDENNSLSDRIKHIYADLKQSQKEQQRGKAKLKNRITIMTSELEEDKKVIERLQIAQHASSSQHQREISELLVLNTASVTAIKDRLTERQEESLKKDKDIESLHSNVLNLQSDIVAKVSIVTSLQERVSKCASDLKEEETKSSLLQRDYEAAVSQQKKEAEELARLTQGNQHLAYENKRLQSELKATLNKQHIEEKKLQGDREACSRLEEAIKKEEARFSRASKKIQSQEKELSEKTLALEKSLTAEKILRSSLKSEKKRFEKMGGKQASAGHLSYLTQQLREASAYDMQTLRMENADIRAKFLVLEREYDRERFELRSLSACHEEMLSRKNDSISDNQFTITNLQCIVNEFKAKESKIKMRQADLEEALKQEKTRNSELHHTVDQISSSLEKERTRCEKHSVELQEALKEQITALEENNKLTVSLQKAQETFPRLQEKQRAETNYNFGNIGDSEFRLREQKYSLDESNKALYHLQQEYTNLGRRHCDINAEYRELLKTHTALQVRHERLSYAEAKPRPDFSPYLFQSNCTAH</sequence>
<proteinExistence type="predicted"/>
<organism evidence="1 2">
    <name type="scientific">Chaenocephalus aceratus</name>
    <name type="common">Blackfin icefish</name>
    <name type="synonym">Chaenichthys aceratus</name>
    <dbReference type="NCBI Taxonomy" id="36190"/>
    <lineage>
        <taxon>Eukaryota</taxon>
        <taxon>Metazoa</taxon>
        <taxon>Chordata</taxon>
        <taxon>Craniata</taxon>
        <taxon>Vertebrata</taxon>
        <taxon>Euteleostomi</taxon>
        <taxon>Actinopterygii</taxon>
        <taxon>Neopterygii</taxon>
        <taxon>Teleostei</taxon>
        <taxon>Neoteleostei</taxon>
        <taxon>Acanthomorphata</taxon>
        <taxon>Eupercaria</taxon>
        <taxon>Perciformes</taxon>
        <taxon>Notothenioidei</taxon>
        <taxon>Channichthyidae</taxon>
        <taxon>Chaenocephalus</taxon>
    </lineage>
</organism>
<reference evidence="1" key="1">
    <citation type="submission" date="2022-05" db="EMBL/GenBank/DDBJ databases">
        <title>Chromosome-level genome of Chaenocephalus aceratus.</title>
        <authorList>
            <person name="Park H."/>
        </authorList>
    </citation>
    <scope>NUCLEOTIDE SEQUENCE</scope>
    <source>
        <strain evidence="1">KU_202001</strain>
    </source>
</reference>
<dbReference type="Proteomes" id="UP001057452">
    <property type="component" value="Chromosome 4"/>
</dbReference>